<evidence type="ECO:0000256" key="7">
    <source>
        <dbReference type="ARBA" id="ARBA00023180"/>
    </source>
</evidence>
<evidence type="ECO:0000313" key="12">
    <source>
        <dbReference type="Proteomes" id="UP001626550"/>
    </source>
</evidence>
<keyword evidence="7" id="KW-0325">Glycoprotein</keyword>
<feature type="domain" description="Cadherin" evidence="10">
    <location>
        <begin position="315"/>
        <end position="422"/>
    </location>
</feature>
<evidence type="ECO:0000259" key="10">
    <source>
        <dbReference type="PROSITE" id="PS50268"/>
    </source>
</evidence>
<evidence type="ECO:0000256" key="2">
    <source>
        <dbReference type="ARBA" id="ARBA00022692"/>
    </source>
</evidence>
<dbReference type="InterPro" id="IPR015919">
    <property type="entry name" value="Cadherin-like_sf"/>
</dbReference>
<evidence type="ECO:0000256" key="8">
    <source>
        <dbReference type="PROSITE-ProRule" id="PRU00043"/>
    </source>
</evidence>
<evidence type="ECO:0000313" key="11">
    <source>
        <dbReference type="EMBL" id="KAL3320102.1"/>
    </source>
</evidence>
<dbReference type="AlphaFoldDB" id="A0ABD2QKQ2"/>
<keyword evidence="5" id="KW-1133">Transmembrane helix</keyword>
<dbReference type="PROSITE" id="PS50268">
    <property type="entry name" value="CADHERIN_2"/>
    <property type="match status" value="6"/>
</dbReference>
<dbReference type="PROSITE" id="PS00232">
    <property type="entry name" value="CADHERIN_1"/>
    <property type="match status" value="2"/>
</dbReference>
<protein>
    <recommendedName>
        <fullName evidence="10">Cadherin domain-containing protein</fullName>
    </recommendedName>
</protein>
<dbReference type="Gene3D" id="2.60.40.60">
    <property type="entry name" value="Cadherins"/>
    <property type="match status" value="6"/>
</dbReference>
<comment type="subcellular location">
    <subcellularLocation>
        <location evidence="1">Membrane</location>
        <topology evidence="1">Single-pass membrane protein</topology>
    </subcellularLocation>
</comment>
<feature type="domain" description="Cadherin" evidence="10">
    <location>
        <begin position="60"/>
        <end position="164"/>
    </location>
</feature>
<comment type="caution">
    <text evidence="11">The sequence shown here is derived from an EMBL/GenBank/DDBJ whole genome shotgun (WGS) entry which is preliminary data.</text>
</comment>
<keyword evidence="9" id="KW-0732">Signal</keyword>
<organism evidence="11 12">
    <name type="scientific">Cichlidogyrus casuarinus</name>
    <dbReference type="NCBI Taxonomy" id="1844966"/>
    <lineage>
        <taxon>Eukaryota</taxon>
        <taxon>Metazoa</taxon>
        <taxon>Spiralia</taxon>
        <taxon>Lophotrochozoa</taxon>
        <taxon>Platyhelminthes</taxon>
        <taxon>Monogenea</taxon>
        <taxon>Monopisthocotylea</taxon>
        <taxon>Dactylogyridea</taxon>
        <taxon>Ancyrocephalidae</taxon>
        <taxon>Cichlidogyrus</taxon>
    </lineage>
</organism>
<feature type="domain" description="Cadherin" evidence="10">
    <location>
        <begin position="169"/>
        <end position="304"/>
    </location>
</feature>
<dbReference type="GO" id="GO:0005509">
    <property type="term" value="F:calcium ion binding"/>
    <property type="evidence" value="ECO:0007669"/>
    <property type="project" value="UniProtKB-UniRule"/>
</dbReference>
<name>A0ABD2QKQ2_9PLAT</name>
<feature type="domain" description="Cadherin" evidence="10">
    <location>
        <begin position="692"/>
        <end position="779"/>
    </location>
</feature>
<keyword evidence="4 8" id="KW-0106">Calcium</keyword>
<dbReference type="PRINTS" id="PR00205">
    <property type="entry name" value="CADHERIN"/>
</dbReference>
<reference evidence="11 12" key="1">
    <citation type="submission" date="2024-11" db="EMBL/GenBank/DDBJ databases">
        <title>Adaptive evolution of stress response genes in parasites aligns with host niche diversity.</title>
        <authorList>
            <person name="Hahn C."/>
            <person name="Resl P."/>
        </authorList>
    </citation>
    <scope>NUCLEOTIDE SEQUENCE [LARGE SCALE GENOMIC DNA]</scope>
    <source>
        <strain evidence="11">EGGRZ-B1_66</strain>
        <tissue evidence="11">Body</tissue>
    </source>
</reference>
<dbReference type="Proteomes" id="UP001626550">
    <property type="component" value="Unassembled WGS sequence"/>
</dbReference>
<evidence type="ECO:0000256" key="5">
    <source>
        <dbReference type="ARBA" id="ARBA00022989"/>
    </source>
</evidence>
<evidence type="ECO:0000256" key="3">
    <source>
        <dbReference type="ARBA" id="ARBA00022737"/>
    </source>
</evidence>
<keyword evidence="12" id="KW-1185">Reference proteome</keyword>
<feature type="domain" description="Cadherin" evidence="10">
    <location>
        <begin position="449"/>
        <end position="550"/>
    </location>
</feature>
<keyword evidence="3" id="KW-0677">Repeat</keyword>
<feature type="chain" id="PRO_5044810022" description="Cadherin domain-containing protein" evidence="9">
    <location>
        <begin position="24"/>
        <end position="780"/>
    </location>
</feature>
<dbReference type="PANTHER" id="PTHR24028">
    <property type="entry name" value="CADHERIN-87A"/>
    <property type="match status" value="1"/>
</dbReference>
<dbReference type="EMBL" id="JBJKFK010000076">
    <property type="protein sequence ID" value="KAL3320102.1"/>
    <property type="molecule type" value="Genomic_DNA"/>
</dbReference>
<dbReference type="Pfam" id="PF00028">
    <property type="entry name" value="Cadherin"/>
    <property type="match status" value="2"/>
</dbReference>
<gene>
    <name evidence="11" type="ORF">Ciccas_001215</name>
</gene>
<dbReference type="GO" id="GO:0016020">
    <property type="term" value="C:membrane"/>
    <property type="evidence" value="ECO:0007669"/>
    <property type="project" value="UniProtKB-SubCell"/>
</dbReference>
<keyword evidence="2" id="KW-0812">Transmembrane</keyword>
<evidence type="ECO:0000256" key="4">
    <source>
        <dbReference type="ARBA" id="ARBA00022837"/>
    </source>
</evidence>
<evidence type="ECO:0000256" key="6">
    <source>
        <dbReference type="ARBA" id="ARBA00023136"/>
    </source>
</evidence>
<evidence type="ECO:0000256" key="1">
    <source>
        <dbReference type="ARBA" id="ARBA00004167"/>
    </source>
</evidence>
<dbReference type="InterPro" id="IPR020894">
    <property type="entry name" value="Cadherin_CS"/>
</dbReference>
<sequence>MNGISYTTLGRCIYLFLASTVYSQLSTGNELVLPEKVQTGYEIDIPNLSGVFPENAKPVILNSDDPGVASLRIERQSASSGGQVRLRVTDEIDREKICPKTTQTNQAFDVGTGVYYSGLYSPQSSMLPQEEECRISLRIIAEGVESVHSVVVTIQDINDNNPKWPNYQDNDIIEIEFKDGDPKGTLKILPLAQDADSGLNAFITYRLMPLRDDMLGYVNNEARISDYFELVKINDESRSSHDILSSSSAGQLALKAKTALDREENPDGWKVSLVATDSGLNHPLSGSLILKIKLIDINDVAPKFSRPSYEADRPVREDTPVDTTVIQVHARDEDSGEYGRIRYELIGNEIALRYFEITKKGEIRIRQKLQVDKDSKNTPVLPTGNLVFKVKAIDGGPGSYALSGEAVVTLRIEDVNDEFPAMSIHAVKKPSENMSSGAFVRGAVQLGMEEEKPEQLIALLDVTDADQGGKDPVDCKLEGPNASKFRLQRRHNSAALSQSNEYELRSATKWDREETSRVELFIECKDSSDHLTKQVVDVLILDVNDNDPRCTNESGFLFKIQEEDGENVATRPYYGAGYSPLRPREWSTHNRKAVVVAKDLDDIRTNNAKLEYRLESSSQNPYNSEEQVFEINKETGELNPVGRLDREVQADYVFNVVVSDLGEPPRSTICKVEIEVIDLNDNAPEFLPLSINELGYNFEIEETNSIGTVIGRVSAIDKDLMDHSEYSALAYSFQDQSATTLTKDANTHVGRHKGLYFALDHSDDASFFRIDPHTGVIRTQ</sequence>
<dbReference type="SMART" id="SM00112">
    <property type="entry name" value="CA"/>
    <property type="match status" value="4"/>
</dbReference>
<dbReference type="CDD" id="cd11304">
    <property type="entry name" value="Cadherin_repeat"/>
    <property type="match status" value="5"/>
</dbReference>
<evidence type="ECO:0000256" key="9">
    <source>
        <dbReference type="SAM" id="SignalP"/>
    </source>
</evidence>
<feature type="signal peptide" evidence="9">
    <location>
        <begin position="1"/>
        <end position="23"/>
    </location>
</feature>
<dbReference type="PANTHER" id="PTHR24028:SF146">
    <property type="entry name" value="CADHERIN 96CB, ISOFORM D-RELATED"/>
    <property type="match status" value="1"/>
</dbReference>
<dbReference type="InterPro" id="IPR002126">
    <property type="entry name" value="Cadherin-like_dom"/>
</dbReference>
<dbReference type="SUPFAM" id="SSF49313">
    <property type="entry name" value="Cadherin-like"/>
    <property type="match status" value="5"/>
</dbReference>
<feature type="domain" description="Cadherin" evidence="10">
    <location>
        <begin position="595"/>
        <end position="686"/>
    </location>
</feature>
<accession>A0ABD2QKQ2</accession>
<proteinExistence type="predicted"/>
<keyword evidence="6" id="KW-0472">Membrane</keyword>
<dbReference type="InterPro" id="IPR050174">
    <property type="entry name" value="Protocadherin/Cadherin-CA"/>
</dbReference>